<evidence type="ECO:0000313" key="4">
    <source>
        <dbReference type="Proteomes" id="UP001151760"/>
    </source>
</evidence>
<name>A0ABQ4WZJ8_9ASTR</name>
<proteinExistence type="predicted"/>
<keyword evidence="3" id="KW-0808">Transferase</keyword>
<dbReference type="Pfam" id="PF13456">
    <property type="entry name" value="RVT_3"/>
    <property type="match status" value="1"/>
</dbReference>
<keyword evidence="3" id="KW-0548">Nucleotidyltransferase</keyword>
<evidence type="ECO:0000259" key="2">
    <source>
        <dbReference type="PROSITE" id="PS50994"/>
    </source>
</evidence>
<sequence length="623" mass="70859">MDLRGRRGFLADEEVDNIPSIINTTLSEGDTDRILRRYFEAHPVKVITDQPIKNILSRTEASGKLAKYAVEIGTYKISFIPRNAIKGQVLADFLSDAPDGEAEEEYFRMPEVPPEVDDTEVWTLFTDGAASLKGSGAGLVLIGPSGLEYTYALRLTFVSTNNEAEYEALLAGLRIARKMKVSGIEVKVDSKLVANQINGTYEATKESMIKYLAKAKEFISEFKTFSIENIPREDNQKADILSKLATVPFSHLTKEILVEVLNERSTDAKEVQTIVEEEGENWMTPIIKYLEEGIVPSDKNEARSLRAKISQYVIESGVLFKKGYLVPMLRCVGPLQANYVIREIHMGSCGMHIGPRAVVRKAMRQGYYWPTMHADAKEEVDKCKEVIRFVMDNIICRFGLPRIIVTDNGAQLVNEPFKGWCTRFKIQQMNTSVAHPQANGLMERANRSLMEGIKTRIGRERASWVDELPNVLWAQRTSIKQSNGETPFSLTYGSEAVIPAEIGIPSYRTLMIREEYNEEEQRLNLDLLQERREAAAIREAKYKTKMEQYYNKKVRPAGFRPGEFVYRRNEASRIENEGKLGPNWEGPYRVTEAFENGSYKLQTMEDKVVPRTWHAVNLRKCYL</sequence>
<keyword evidence="4" id="KW-1185">Reference proteome</keyword>
<protein>
    <submittedName>
        <fullName evidence="3">Reverse transcriptase domain-containing protein</fullName>
    </submittedName>
</protein>
<dbReference type="PROSITE" id="PS50879">
    <property type="entry name" value="RNASE_H_1"/>
    <property type="match status" value="1"/>
</dbReference>
<dbReference type="InterPro" id="IPR001584">
    <property type="entry name" value="Integrase_cat-core"/>
</dbReference>
<dbReference type="Proteomes" id="UP001151760">
    <property type="component" value="Unassembled WGS sequence"/>
</dbReference>
<dbReference type="CDD" id="cd09279">
    <property type="entry name" value="RNase_HI_like"/>
    <property type="match status" value="1"/>
</dbReference>
<evidence type="ECO:0000313" key="3">
    <source>
        <dbReference type="EMBL" id="GJS58314.1"/>
    </source>
</evidence>
<comment type="caution">
    <text evidence="3">The sequence shown here is derived from an EMBL/GenBank/DDBJ whole genome shotgun (WGS) entry which is preliminary data.</text>
</comment>
<feature type="domain" description="RNase H type-1" evidence="1">
    <location>
        <begin position="118"/>
        <end position="247"/>
    </location>
</feature>
<dbReference type="InterPro" id="IPR041588">
    <property type="entry name" value="Integrase_H2C2"/>
</dbReference>
<accession>A0ABQ4WZJ8</accession>
<gene>
    <name evidence="3" type="ORF">Tco_0653098</name>
</gene>
<reference evidence="3" key="1">
    <citation type="journal article" date="2022" name="Int. J. Mol. Sci.">
        <title>Draft Genome of Tanacetum Coccineum: Genomic Comparison of Closely Related Tanacetum-Family Plants.</title>
        <authorList>
            <person name="Yamashiro T."/>
            <person name="Shiraishi A."/>
            <person name="Nakayama K."/>
            <person name="Satake H."/>
        </authorList>
    </citation>
    <scope>NUCLEOTIDE SEQUENCE</scope>
</reference>
<keyword evidence="3" id="KW-0695">RNA-directed DNA polymerase</keyword>
<dbReference type="InterPro" id="IPR012337">
    <property type="entry name" value="RNaseH-like_sf"/>
</dbReference>
<reference evidence="3" key="2">
    <citation type="submission" date="2022-01" db="EMBL/GenBank/DDBJ databases">
        <authorList>
            <person name="Yamashiro T."/>
            <person name="Shiraishi A."/>
            <person name="Satake H."/>
            <person name="Nakayama K."/>
        </authorList>
    </citation>
    <scope>NUCLEOTIDE SEQUENCE</scope>
</reference>
<organism evidence="3 4">
    <name type="scientific">Tanacetum coccineum</name>
    <dbReference type="NCBI Taxonomy" id="301880"/>
    <lineage>
        <taxon>Eukaryota</taxon>
        <taxon>Viridiplantae</taxon>
        <taxon>Streptophyta</taxon>
        <taxon>Embryophyta</taxon>
        <taxon>Tracheophyta</taxon>
        <taxon>Spermatophyta</taxon>
        <taxon>Magnoliopsida</taxon>
        <taxon>eudicotyledons</taxon>
        <taxon>Gunneridae</taxon>
        <taxon>Pentapetalae</taxon>
        <taxon>asterids</taxon>
        <taxon>campanulids</taxon>
        <taxon>Asterales</taxon>
        <taxon>Asteraceae</taxon>
        <taxon>Asteroideae</taxon>
        <taxon>Anthemideae</taxon>
        <taxon>Anthemidinae</taxon>
        <taxon>Tanacetum</taxon>
    </lineage>
</organism>
<feature type="domain" description="Integrase catalytic" evidence="2">
    <location>
        <begin position="323"/>
        <end position="495"/>
    </location>
</feature>
<dbReference type="PANTHER" id="PTHR48475">
    <property type="entry name" value="RIBONUCLEASE H"/>
    <property type="match status" value="1"/>
</dbReference>
<evidence type="ECO:0000259" key="1">
    <source>
        <dbReference type="PROSITE" id="PS50879"/>
    </source>
</evidence>
<dbReference type="GO" id="GO:0003964">
    <property type="term" value="F:RNA-directed DNA polymerase activity"/>
    <property type="evidence" value="ECO:0007669"/>
    <property type="project" value="UniProtKB-KW"/>
</dbReference>
<dbReference type="EMBL" id="BQNB010009070">
    <property type="protein sequence ID" value="GJS58314.1"/>
    <property type="molecule type" value="Genomic_DNA"/>
</dbReference>
<dbReference type="SUPFAM" id="SSF53098">
    <property type="entry name" value="Ribonuclease H-like"/>
    <property type="match status" value="2"/>
</dbReference>
<dbReference type="Pfam" id="PF17921">
    <property type="entry name" value="Integrase_H2C2"/>
    <property type="match status" value="1"/>
</dbReference>
<dbReference type="InterPro" id="IPR036397">
    <property type="entry name" value="RNaseH_sf"/>
</dbReference>
<dbReference type="InterPro" id="IPR002156">
    <property type="entry name" value="RNaseH_domain"/>
</dbReference>
<dbReference type="Gene3D" id="3.30.420.10">
    <property type="entry name" value="Ribonuclease H-like superfamily/Ribonuclease H"/>
    <property type="match status" value="2"/>
</dbReference>
<dbReference type="PROSITE" id="PS50994">
    <property type="entry name" value="INTEGRASE"/>
    <property type="match status" value="1"/>
</dbReference>
<dbReference type="PANTHER" id="PTHR48475:SF2">
    <property type="entry name" value="RIBONUCLEASE H"/>
    <property type="match status" value="1"/>
</dbReference>